<dbReference type="Proteomes" id="UP000198304">
    <property type="component" value="Unassembled WGS sequence"/>
</dbReference>
<accession>A0A239FLR3</accession>
<protein>
    <submittedName>
        <fullName evidence="2">Uncharacterized protein</fullName>
    </submittedName>
</protein>
<evidence type="ECO:0000313" key="3">
    <source>
        <dbReference type="Proteomes" id="UP000198304"/>
    </source>
</evidence>
<gene>
    <name evidence="2" type="ORF">SAMN05446037_101370</name>
</gene>
<organism evidence="2 3">
    <name type="scientific">Anaerovirgula multivorans</name>
    <dbReference type="NCBI Taxonomy" id="312168"/>
    <lineage>
        <taxon>Bacteria</taxon>
        <taxon>Bacillati</taxon>
        <taxon>Bacillota</taxon>
        <taxon>Clostridia</taxon>
        <taxon>Peptostreptococcales</taxon>
        <taxon>Natronincolaceae</taxon>
        <taxon>Anaerovirgula</taxon>
    </lineage>
</organism>
<feature type="region of interest" description="Disordered" evidence="1">
    <location>
        <begin position="74"/>
        <end position="102"/>
    </location>
</feature>
<keyword evidence="3" id="KW-1185">Reference proteome</keyword>
<dbReference type="AlphaFoldDB" id="A0A239FLR3"/>
<sequence length="339" mass="38248">MGKYKMKIALGLLALLIQVSIIYSAYAVLDATPTYLAIESDIYLSPTSDITYIQESLFLPEKLMGEEDVKVIEGNENKSSLENEENGATIDEGSSQEGQHKPEKEIIEKPIEGPTKQTDNSLSQHLNPYVLEIIKTYKIGNGRYPYLLNDDYDNYNGVTTTLYYQNQVLLKAHPSGNRASHCSGITFEVFYKAMQARNKHFGIASDDFNGMTWDELFDFVLHWYASLGPKSQSNIAVAVEKYGVGKKIARLEDARAGDFIDISRENNTGHTAVFLEWIKEGDKIIGLKYWSSQGSTKGIDYHQEYFNIPSPSGKKYGNVMIDKVYIARVAPINQYKPFR</sequence>
<evidence type="ECO:0000313" key="2">
    <source>
        <dbReference type="EMBL" id="SNS57538.1"/>
    </source>
</evidence>
<proteinExistence type="predicted"/>
<dbReference type="EMBL" id="FZOJ01000013">
    <property type="protein sequence ID" value="SNS57538.1"/>
    <property type="molecule type" value="Genomic_DNA"/>
</dbReference>
<dbReference type="RefSeq" id="WP_089283511.1">
    <property type="nucleotide sequence ID" value="NZ_FZOJ01000013.1"/>
</dbReference>
<reference evidence="2 3" key="1">
    <citation type="submission" date="2017-06" db="EMBL/GenBank/DDBJ databases">
        <authorList>
            <person name="Kim H.J."/>
            <person name="Triplett B.A."/>
        </authorList>
    </citation>
    <scope>NUCLEOTIDE SEQUENCE [LARGE SCALE GENOMIC DNA]</scope>
    <source>
        <strain evidence="2 3">SCA</strain>
    </source>
</reference>
<name>A0A239FLR3_9FIRM</name>
<evidence type="ECO:0000256" key="1">
    <source>
        <dbReference type="SAM" id="MobiDB-lite"/>
    </source>
</evidence>
<dbReference type="OrthoDB" id="284838at2"/>